<dbReference type="PANTHER" id="PTHR42716">
    <property type="entry name" value="L-ASPARTATE OXIDASE"/>
    <property type="match status" value="1"/>
</dbReference>
<feature type="domain" description="Fumarate reductase/succinate dehydrogenase flavoprotein-like C-terminal" evidence="16">
    <location>
        <begin position="417"/>
        <end position="490"/>
    </location>
</feature>
<keyword evidence="7 14" id="KW-0662">Pyridine nucleotide biosynthesis</keyword>
<evidence type="ECO:0000313" key="17">
    <source>
        <dbReference type="EMBL" id="NJC22767.1"/>
    </source>
</evidence>
<comment type="similarity">
    <text evidence="3 14">Belongs to the FAD-dependent oxidoreductase 2 family. NadB subfamily.</text>
</comment>
<dbReference type="InterPro" id="IPR027477">
    <property type="entry name" value="Succ_DH/fumarate_Rdtase_cat_sf"/>
</dbReference>
<dbReference type="Gene3D" id="3.90.700.10">
    <property type="entry name" value="Succinate dehydrogenase/fumarate reductase flavoprotein, catalytic domain"/>
    <property type="match status" value="1"/>
</dbReference>
<dbReference type="GO" id="GO:0034628">
    <property type="term" value="P:'de novo' NAD+ biosynthetic process from L-aspartate"/>
    <property type="evidence" value="ECO:0007669"/>
    <property type="project" value="TreeGrafter"/>
</dbReference>
<evidence type="ECO:0000259" key="16">
    <source>
        <dbReference type="Pfam" id="PF02910"/>
    </source>
</evidence>
<gene>
    <name evidence="17" type="ORF">BJ994_001843</name>
</gene>
<evidence type="ECO:0000256" key="1">
    <source>
        <dbReference type="ARBA" id="ARBA00001974"/>
    </source>
</evidence>
<dbReference type="UniPathway" id="UPA00253">
    <property type="reaction ID" value="UER00326"/>
</dbReference>
<dbReference type="Pfam" id="PF00890">
    <property type="entry name" value="FAD_binding_2"/>
    <property type="match status" value="1"/>
</dbReference>
<comment type="pathway">
    <text evidence="2 14">Cofactor biosynthesis; NAD(+) biosynthesis; iminoaspartate from L-aspartate (oxidase route): step 1/1.</text>
</comment>
<dbReference type="PRINTS" id="PR00368">
    <property type="entry name" value="FADPNR"/>
</dbReference>
<dbReference type="InterPro" id="IPR015939">
    <property type="entry name" value="Fum_Rdtase/Succ_DH_flav-like_C"/>
</dbReference>
<dbReference type="EC" id="1.4.3.16" evidence="4 12"/>
<evidence type="ECO:0000256" key="14">
    <source>
        <dbReference type="RuleBase" id="RU362049"/>
    </source>
</evidence>
<evidence type="ECO:0000256" key="6">
    <source>
        <dbReference type="ARBA" id="ARBA00022630"/>
    </source>
</evidence>
<feature type="active site" description="Proton acceptor" evidence="13">
    <location>
        <position position="275"/>
    </location>
</feature>
<evidence type="ECO:0000256" key="4">
    <source>
        <dbReference type="ARBA" id="ARBA00012173"/>
    </source>
</evidence>
<accession>A0A846RRJ1</accession>
<dbReference type="InterPro" id="IPR036188">
    <property type="entry name" value="FAD/NAD-bd_sf"/>
</dbReference>
<sequence length="505" mass="52784">MTRVLVVGSGIAGLYTALELRRRSNVDVTLVAKGALRESNTWYAQGGIAAVLPGAESTDSTGRHVADTLTAGAGHCDEEAVRVLCADSAAHIDRLLTLGTRFDRTDDGALAVGHEAAHSAPRILHIGGDATGAGIADPLVRAVESDPRITILEHTFLADLTTSGGQVTGAVVVRGSGESVPLETDAVVLATGGAGGLFRHSTNPSVATGDGVAAAWRAGAVVADLEFFQFHPTSLDVDGHPLISEAVRGEGAVIRDAAGHRFMGDYHPDGELAPRDVVSRSIALHLARTGESRVFLDATAFSAGFLSRRFPTLTAVTAAAGFDWSRDLLPVVPAAHYWMGGVATDLYGRTSLPGLYAVGEVARTGVHGANRLASNSLLEGLVFGARAANVITGSAGNWPVFDAQEVDLSMGRETARRDDVRQVMSEHVCVLRDESGLRVAAKQLAQWRVGGSSIEDRETANLLLCARLLTHAAALRSESRGAHYRSDFPTAGAAVVGPTMLRSST</sequence>
<comment type="catalytic activity">
    <reaction evidence="11">
        <text>L-aspartate + O2 = iminosuccinate + H2O2</text>
        <dbReference type="Rhea" id="RHEA:25876"/>
        <dbReference type="ChEBI" id="CHEBI:15379"/>
        <dbReference type="ChEBI" id="CHEBI:16240"/>
        <dbReference type="ChEBI" id="CHEBI:29991"/>
        <dbReference type="ChEBI" id="CHEBI:77875"/>
        <dbReference type="EC" id="1.4.3.16"/>
    </reaction>
    <physiologicalReaction direction="left-to-right" evidence="11">
        <dbReference type="Rhea" id="RHEA:25877"/>
    </physiologicalReaction>
</comment>
<dbReference type="RefSeq" id="WP_167993550.1">
    <property type="nucleotide sequence ID" value="NZ_JAATJL010000001.1"/>
</dbReference>
<dbReference type="GO" id="GO:0005737">
    <property type="term" value="C:cytoplasm"/>
    <property type="evidence" value="ECO:0007669"/>
    <property type="project" value="UniProtKB-SubCell"/>
</dbReference>
<keyword evidence="18" id="KW-1185">Reference proteome</keyword>
<dbReference type="InterPro" id="IPR003953">
    <property type="entry name" value="FAD-dep_OxRdtase_2_FAD-bd"/>
</dbReference>
<dbReference type="FunFam" id="3.90.700.10:FF:000002">
    <property type="entry name" value="L-aspartate oxidase"/>
    <property type="match status" value="1"/>
</dbReference>
<evidence type="ECO:0000259" key="15">
    <source>
        <dbReference type="Pfam" id="PF00890"/>
    </source>
</evidence>
<organism evidence="17 18">
    <name type="scientific">Arthrobacter pigmenti</name>
    <dbReference type="NCBI Taxonomy" id="271432"/>
    <lineage>
        <taxon>Bacteria</taxon>
        <taxon>Bacillati</taxon>
        <taxon>Actinomycetota</taxon>
        <taxon>Actinomycetes</taxon>
        <taxon>Micrococcales</taxon>
        <taxon>Micrococcaceae</taxon>
        <taxon>Arthrobacter</taxon>
    </lineage>
</organism>
<evidence type="ECO:0000256" key="12">
    <source>
        <dbReference type="NCBIfam" id="TIGR00551"/>
    </source>
</evidence>
<dbReference type="GO" id="GO:0033765">
    <property type="term" value="F:steroid dehydrogenase activity, acting on the CH-CH group of donors"/>
    <property type="evidence" value="ECO:0007669"/>
    <property type="project" value="UniProtKB-ARBA"/>
</dbReference>
<keyword evidence="8 14" id="KW-0274">FAD</keyword>
<evidence type="ECO:0000256" key="10">
    <source>
        <dbReference type="ARBA" id="ARBA00029426"/>
    </source>
</evidence>
<dbReference type="SUPFAM" id="SSF51905">
    <property type="entry name" value="FAD/NAD(P)-binding domain"/>
    <property type="match status" value="1"/>
</dbReference>
<name>A0A846RRJ1_9MICC</name>
<dbReference type="SUPFAM" id="SSF46977">
    <property type="entry name" value="Succinate dehydrogenase/fumarate reductase flavoprotein C-terminal domain"/>
    <property type="match status" value="1"/>
</dbReference>
<protein>
    <recommendedName>
        <fullName evidence="5 12">L-aspartate oxidase</fullName>
        <ecNumber evidence="4 12">1.4.3.16</ecNumber>
    </recommendedName>
</protein>
<evidence type="ECO:0000256" key="7">
    <source>
        <dbReference type="ARBA" id="ARBA00022642"/>
    </source>
</evidence>
<dbReference type="AlphaFoldDB" id="A0A846RRJ1"/>
<comment type="cofactor">
    <cofactor evidence="1 14">
        <name>FAD</name>
        <dbReference type="ChEBI" id="CHEBI:57692"/>
    </cofactor>
</comment>
<keyword evidence="6 14" id="KW-0285">Flavoprotein</keyword>
<evidence type="ECO:0000313" key="18">
    <source>
        <dbReference type="Proteomes" id="UP000547458"/>
    </source>
</evidence>
<evidence type="ECO:0000256" key="2">
    <source>
        <dbReference type="ARBA" id="ARBA00004950"/>
    </source>
</evidence>
<dbReference type="SUPFAM" id="SSF56425">
    <property type="entry name" value="Succinate dehydrogenase/fumarate reductase flavoprotein, catalytic domain"/>
    <property type="match status" value="1"/>
</dbReference>
<dbReference type="Pfam" id="PF02910">
    <property type="entry name" value="Succ_DH_flav_C"/>
    <property type="match status" value="1"/>
</dbReference>
<dbReference type="Gene3D" id="3.50.50.60">
    <property type="entry name" value="FAD/NAD(P)-binding domain"/>
    <property type="match status" value="1"/>
</dbReference>
<dbReference type="InterPro" id="IPR005288">
    <property type="entry name" value="NadB"/>
</dbReference>
<dbReference type="InterPro" id="IPR037099">
    <property type="entry name" value="Fum_R/Succ_DH_flav-like_C_sf"/>
</dbReference>
<comment type="function">
    <text evidence="10">Catalyzes the oxidation of L-aspartate to iminoaspartate, the first step in the de novo biosynthesis of NAD(+).</text>
</comment>
<keyword evidence="9 14" id="KW-0560">Oxidoreductase</keyword>
<dbReference type="PIRSF" id="PIRSF000171">
    <property type="entry name" value="SDHA_APRA_LASPO"/>
    <property type="match status" value="1"/>
</dbReference>
<evidence type="ECO:0000256" key="3">
    <source>
        <dbReference type="ARBA" id="ARBA00008562"/>
    </source>
</evidence>
<comment type="caution">
    <text evidence="17">The sequence shown here is derived from an EMBL/GenBank/DDBJ whole genome shotgun (WGS) entry which is preliminary data.</text>
</comment>
<dbReference type="Proteomes" id="UP000547458">
    <property type="component" value="Unassembled WGS sequence"/>
</dbReference>
<evidence type="ECO:0000256" key="5">
    <source>
        <dbReference type="ARBA" id="ARBA00021901"/>
    </source>
</evidence>
<proteinExistence type="inferred from homology"/>
<dbReference type="EMBL" id="JAATJL010000001">
    <property type="protein sequence ID" value="NJC22767.1"/>
    <property type="molecule type" value="Genomic_DNA"/>
</dbReference>
<comment type="subcellular location">
    <subcellularLocation>
        <location evidence="14">Cytoplasm</location>
    </subcellularLocation>
</comment>
<reference evidence="17 18" key="1">
    <citation type="submission" date="2020-03" db="EMBL/GenBank/DDBJ databases">
        <title>Sequencing the genomes of 1000 actinobacteria strains.</title>
        <authorList>
            <person name="Klenk H.-P."/>
        </authorList>
    </citation>
    <scope>NUCLEOTIDE SEQUENCE [LARGE SCALE GENOMIC DNA]</scope>
    <source>
        <strain evidence="17 18">DSM 16403</strain>
    </source>
</reference>
<dbReference type="NCBIfam" id="TIGR00551">
    <property type="entry name" value="nadB"/>
    <property type="match status" value="1"/>
</dbReference>
<evidence type="ECO:0000256" key="8">
    <source>
        <dbReference type="ARBA" id="ARBA00022827"/>
    </source>
</evidence>
<evidence type="ECO:0000256" key="9">
    <source>
        <dbReference type="ARBA" id="ARBA00023002"/>
    </source>
</evidence>
<dbReference type="Gene3D" id="1.20.58.100">
    <property type="entry name" value="Fumarate reductase/succinate dehydrogenase flavoprotein-like, C-terminal domain"/>
    <property type="match status" value="1"/>
</dbReference>
<dbReference type="PANTHER" id="PTHR42716:SF2">
    <property type="entry name" value="L-ASPARTATE OXIDASE, CHLOROPLASTIC"/>
    <property type="match status" value="1"/>
</dbReference>
<evidence type="ECO:0000256" key="13">
    <source>
        <dbReference type="PIRSR" id="PIRSR000171-1"/>
    </source>
</evidence>
<feature type="domain" description="FAD-dependent oxidoreductase 2 FAD-binding" evidence="15">
    <location>
        <begin position="4"/>
        <end position="377"/>
    </location>
</feature>
<evidence type="ECO:0000256" key="11">
    <source>
        <dbReference type="ARBA" id="ARBA00048305"/>
    </source>
</evidence>
<dbReference type="GO" id="GO:0008734">
    <property type="term" value="F:L-aspartate oxidase activity"/>
    <property type="evidence" value="ECO:0007669"/>
    <property type="project" value="UniProtKB-UniRule"/>
</dbReference>